<gene>
    <name evidence="2" type="primary">Cni-W05B2.7</name>
    <name evidence="2" type="synonym">Cnig_chr_III.g9704</name>
    <name evidence="2" type="ORF">B9Z55_009704</name>
</gene>
<protein>
    <recommendedName>
        <fullName evidence="4">Dynein heavy chain coiled coil stalk domain-containing protein</fullName>
    </recommendedName>
</protein>
<dbReference type="AlphaFoldDB" id="A0A2G5UT75"/>
<evidence type="ECO:0008006" key="4">
    <source>
        <dbReference type="Google" id="ProtNLM"/>
    </source>
</evidence>
<dbReference type="Gene3D" id="1.20.920.20">
    <property type="match status" value="1"/>
</dbReference>
<organism evidence="2 3">
    <name type="scientific">Caenorhabditis nigoni</name>
    <dbReference type="NCBI Taxonomy" id="1611254"/>
    <lineage>
        <taxon>Eukaryota</taxon>
        <taxon>Metazoa</taxon>
        <taxon>Ecdysozoa</taxon>
        <taxon>Nematoda</taxon>
        <taxon>Chromadorea</taxon>
        <taxon>Rhabditida</taxon>
        <taxon>Rhabditina</taxon>
        <taxon>Rhabditomorpha</taxon>
        <taxon>Rhabditoidea</taxon>
        <taxon>Rhabditidae</taxon>
        <taxon>Peloderinae</taxon>
        <taxon>Caenorhabditis</taxon>
    </lineage>
</organism>
<evidence type="ECO:0000313" key="2">
    <source>
        <dbReference type="EMBL" id="PIC42720.1"/>
    </source>
</evidence>
<evidence type="ECO:0000313" key="3">
    <source>
        <dbReference type="Proteomes" id="UP000230233"/>
    </source>
</evidence>
<dbReference type="PANTHER" id="PTHR46454:SF17">
    <property type="entry name" value="DYNEIN HEAVY CHAIN LINKER DOMAIN-CONTAINING PROTEIN"/>
    <property type="match status" value="1"/>
</dbReference>
<accession>A0A2G5UT75</accession>
<keyword evidence="1" id="KW-0175">Coiled coil</keyword>
<evidence type="ECO:0000256" key="1">
    <source>
        <dbReference type="SAM" id="Coils"/>
    </source>
</evidence>
<reference evidence="3" key="1">
    <citation type="submission" date="2017-10" db="EMBL/GenBank/DDBJ databases">
        <title>Rapid genome shrinkage in a self-fertile nematode reveals novel sperm competition proteins.</title>
        <authorList>
            <person name="Yin D."/>
            <person name="Schwarz E.M."/>
            <person name="Thomas C.G."/>
            <person name="Felde R.L."/>
            <person name="Korf I.F."/>
            <person name="Cutter A.D."/>
            <person name="Schartner C.M."/>
            <person name="Ralston E.J."/>
            <person name="Meyer B.J."/>
            <person name="Haag E.S."/>
        </authorList>
    </citation>
    <scope>NUCLEOTIDE SEQUENCE [LARGE SCALE GENOMIC DNA]</scope>
    <source>
        <strain evidence="3">JU1422</strain>
    </source>
</reference>
<comment type="caution">
    <text evidence="2">The sequence shown here is derived from an EMBL/GenBank/DDBJ whole genome shotgun (WGS) entry which is preliminary data.</text>
</comment>
<name>A0A2G5UT75_9PELO</name>
<dbReference type="STRING" id="1611254.A0A2G5UT75"/>
<proteinExistence type="predicted"/>
<feature type="coiled-coil region" evidence="1">
    <location>
        <begin position="174"/>
        <end position="229"/>
    </location>
</feature>
<sequence>MLSKMNKERNVKSARIEVLSELITVKTANLETMKAAEEALKTTVEAIVSAPQEEFRKCVEELLKFSNADIKTLSKITKPSVGIRLCCEMLRTIFEPNFKPKRHAAETWQESVKFVSDKSFFIKLATCDADILTVDQMKILKKYVDRAEFNANKIEHESVVCACLCRWINAFLELACTLRVMEEQMEEMKELREQIKQTEEKFENESSELQQLKVDVEKLTNLIRENEQVLANDRRLCDYRLRSGDLLNALKPHRKRWKSQLKQNEKKQKELIGSTLLFAIYRSHLLCQEKSIATMCTSMCTAHLNSVSVSFDPSVATPSNVINKILRNLKMSRRFCLFVSSSDTLLSNLRTVLPGATYLDMSLMTWKDPQMVLSLPKHVYSIAPTVFFNVSEVPPPEMHEILMKSEEKEVCYQNKPLELPDDILFVFVAKSLGHIPDQIRKLMEVIVISGNLAPIEELDRSERNELSSLLGEFTAADILESKELTRKAMQTATI</sequence>
<dbReference type="OrthoDB" id="5796680at2759"/>
<dbReference type="Proteomes" id="UP000230233">
    <property type="component" value="Chromosome III"/>
</dbReference>
<dbReference type="PANTHER" id="PTHR46454">
    <property type="entry name" value="DYNEIN AXONEMAL HEAVY CHAIN 7-RELATED"/>
    <property type="match status" value="1"/>
</dbReference>
<dbReference type="EMBL" id="PDUG01000003">
    <property type="protein sequence ID" value="PIC42720.1"/>
    <property type="molecule type" value="Genomic_DNA"/>
</dbReference>
<keyword evidence="3" id="KW-1185">Reference proteome</keyword>